<evidence type="ECO:0000313" key="2">
    <source>
        <dbReference type="EMBL" id="GAX23082.1"/>
    </source>
</evidence>
<evidence type="ECO:0000313" key="3">
    <source>
        <dbReference type="Proteomes" id="UP000198406"/>
    </source>
</evidence>
<dbReference type="InterPro" id="IPR029063">
    <property type="entry name" value="SAM-dependent_MTases_sf"/>
</dbReference>
<reference evidence="2 3" key="1">
    <citation type="journal article" date="2015" name="Plant Cell">
        <title>Oil accumulation by the oleaginous diatom Fistulifera solaris as revealed by the genome and transcriptome.</title>
        <authorList>
            <person name="Tanaka T."/>
            <person name="Maeda Y."/>
            <person name="Veluchamy A."/>
            <person name="Tanaka M."/>
            <person name="Abida H."/>
            <person name="Marechal E."/>
            <person name="Bowler C."/>
            <person name="Muto M."/>
            <person name="Sunaga Y."/>
            <person name="Tanaka M."/>
            <person name="Yoshino T."/>
            <person name="Taniguchi T."/>
            <person name="Fukuda Y."/>
            <person name="Nemoto M."/>
            <person name="Matsumoto M."/>
            <person name="Wong P.S."/>
            <person name="Aburatani S."/>
            <person name="Fujibuchi W."/>
        </authorList>
    </citation>
    <scope>NUCLEOTIDE SEQUENCE [LARGE SCALE GENOMIC DNA]</scope>
    <source>
        <strain evidence="2 3">JPCC DA0580</strain>
    </source>
</reference>
<comment type="caution">
    <text evidence="2">The sequence shown here is derived from an EMBL/GenBank/DDBJ whole genome shotgun (WGS) entry which is preliminary data.</text>
</comment>
<keyword evidence="3" id="KW-1185">Reference proteome</keyword>
<dbReference type="Proteomes" id="UP000198406">
    <property type="component" value="Unassembled WGS sequence"/>
</dbReference>
<evidence type="ECO:0000256" key="1">
    <source>
        <dbReference type="SAM" id="Phobius"/>
    </source>
</evidence>
<dbReference type="Gene3D" id="3.40.50.150">
    <property type="entry name" value="Vaccinia Virus protein VP39"/>
    <property type="match status" value="1"/>
</dbReference>
<name>A0A1Z5KA90_FISSO</name>
<keyword evidence="1" id="KW-0472">Membrane</keyword>
<organism evidence="2 3">
    <name type="scientific">Fistulifera solaris</name>
    <name type="common">Oleaginous diatom</name>
    <dbReference type="NCBI Taxonomy" id="1519565"/>
    <lineage>
        <taxon>Eukaryota</taxon>
        <taxon>Sar</taxon>
        <taxon>Stramenopiles</taxon>
        <taxon>Ochrophyta</taxon>
        <taxon>Bacillariophyta</taxon>
        <taxon>Bacillariophyceae</taxon>
        <taxon>Bacillariophycidae</taxon>
        <taxon>Naviculales</taxon>
        <taxon>Naviculaceae</taxon>
        <taxon>Fistulifera</taxon>
    </lineage>
</organism>
<protein>
    <submittedName>
        <fullName evidence="2">Uncharacterized protein</fullName>
    </submittedName>
</protein>
<keyword evidence="1" id="KW-0812">Transmembrane</keyword>
<feature type="transmembrane region" description="Helical" evidence="1">
    <location>
        <begin position="17"/>
        <end position="36"/>
    </location>
</feature>
<dbReference type="OrthoDB" id="205035at2759"/>
<gene>
    <name evidence="2" type="ORF">FisN_15Hu016</name>
</gene>
<accession>A0A1Z5KA90</accession>
<dbReference type="EMBL" id="BDSP01000193">
    <property type="protein sequence ID" value="GAX23082.1"/>
    <property type="molecule type" value="Genomic_DNA"/>
</dbReference>
<keyword evidence="1" id="KW-1133">Transmembrane helix</keyword>
<sequence>MATISAVSRRTSRNLRITFIIQSILGCLVFVILLAVRPVHLLKGSSLLVFLPPTDTGTTILKSSQIRGADNKNSLTFFDRAAQDSLNITLQHTPTEPRTTFRLASWTQKTTGGLTDQDRTLLGRIYSEADSVFEWGLGESTYIASHVGVRRYAGIDSDAEWVANARDKSLPHFRFYLADIGKTGIWGYPEKELAKASLDYQVAPMLSEELPFDVYMVDGRYRLACMLIAFLHASARGGDPTKTKVLFHDCTEQKKLYQYRKADSFLNLVEESGSKLCVYMRKADTTDQQLYDLWKKEYINTL</sequence>
<proteinExistence type="predicted"/>
<dbReference type="InParanoid" id="A0A1Z5KA90"/>
<dbReference type="AlphaFoldDB" id="A0A1Z5KA90"/>